<organism evidence="2 3">
    <name type="scientific">Methylocapsa polymorpha</name>
    <dbReference type="NCBI Taxonomy" id="3080828"/>
    <lineage>
        <taxon>Bacteria</taxon>
        <taxon>Pseudomonadati</taxon>
        <taxon>Pseudomonadota</taxon>
        <taxon>Alphaproteobacteria</taxon>
        <taxon>Hyphomicrobiales</taxon>
        <taxon>Beijerinckiaceae</taxon>
        <taxon>Methylocapsa</taxon>
    </lineage>
</organism>
<keyword evidence="3" id="KW-1185">Reference proteome</keyword>
<protein>
    <submittedName>
        <fullName evidence="2">Uncharacterized protein</fullName>
    </submittedName>
</protein>
<proteinExistence type="predicted"/>
<evidence type="ECO:0000313" key="2">
    <source>
        <dbReference type="EMBL" id="WOJ89963.1"/>
    </source>
</evidence>
<reference evidence="2 3" key="1">
    <citation type="submission" date="2023-10" db="EMBL/GenBank/DDBJ databases">
        <title>Novel methanotroph of the genus Methylocapsa from a subarctic wetland.</title>
        <authorList>
            <person name="Belova S.E."/>
            <person name="Oshkin I.Y."/>
            <person name="Miroshnikov K."/>
            <person name="Dedysh S.N."/>
        </authorList>
    </citation>
    <scope>NUCLEOTIDE SEQUENCE [LARGE SCALE GENOMIC DNA]</scope>
    <source>
        <strain evidence="2 3">RX1</strain>
    </source>
</reference>
<evidence type="ECO:0000256" key="1">
    <source>
        <dbReference type="SAM" id="MobiDB-lite"/>
    </source>
</evidence>
<dbReference type="EMBL" id="CP136862">
    <property type="protein sequence ID" value="WOJ89963.1"/>
    <property type="molecule type" value="Genomic_DNA"/>
</dbReference>
<evidence type="ECO:0000313" key="3">
    <source>
        <dbReference type="Proteomes" id="UP001626536"/>
    </source>
</evidence>
<gene>
    <name evidence="2" type="ORF">RZS28_01215</name>
</gene>
<sequence length="84" mass="8815">MTLFLDRLPKFASILLLAGVIDGCAAPPIAPFAGPEPSDPAAQIPAASYRSTIDVFANLRPVEPGRWKGNEPAPPASKPVSEPH</sequence>
<feature type="region of interest" description="Disordered" evidence="1">
    <location>
        <begin position="62"/>
        <end position="84"/>
    </location>
</feature>
<name>A0ABZ0HTS8_9HYPH</name>
<dbReference type="Proteomes" id="UP001626536">
    <property type="component" value="Chromosome"/>
</dbReference>
<accession>A0ABZ0HTS8</accession>
<dbReference type="RefSeq" id="WP_407339407.1">
    <property type="nucleotide sequence ID" value="NZ_CP136862.1"/>
</dbReference>